<accession>A0ABQ5FZZ5</accession>
<protein>
    <submittedName>
        <fullName evidence="1">Uncharacterized protein</fullName>
    </submittedName>
</protein>
<reference evidence="1" key="1">
    <citation type="journal article" date="2022" name="Int. J. Mol. Sci.">
        <title>Draft Genome of Tanacetum Coccineum: Genomic Comparison of Closely Related Tanacetum-Family Plants.</title>
        <authorList>
            <person name="Yamashiro T."/>
            <person name="Shiraishi A."/>
            <person name="Nakayama K."/>
            <person name="Satake H."/>
        </authorList>
    </citation>
    <scope>NUCLEOTIDE SEQUENCE</scope>
</reference>
<gene>
    <name evidence="1" type="ORF">Tco_1019757</name>
</gene>
<name>A0ABQ5FZZ5_9ASTR</name>
<dbReference type="Proteomes" id="UP001151760">
    <property type="component" value="Unassembled WGS sequence"/>
</dbReference>
<dbReference type="EMBL" id="BQNB010017884">
    <property type="protein sequence ID" value="GJT68277.1"/>
    <property type="molecule type" value="Genomic_DNA"/>
</dbReference>
<sequence length="145" mass="16753">MEGIEDLIPNLWCSRITAYAKNALLRRKHLRSQRQLFYRAMINKTSKHKVFSKLRILSVISVTVDKKWGYGYLKEIAGKRADQKCYTFKEGDFPDLNLSGIEDMLLLIAQQKINNLDGDVIVNFVTALKMFTRSIVVQNIVEDVQ</sequence>
<evidence type="ECO:0000313" key="2">
    <source>
        <dbReference type="Proteomes" id="UP001151760"/>
    </source>
</evidence>
<evidence type="ECO:0000313" key="1">
    <source>
        <dbReference type="EMBL" id="GJT68277.1"/>
    </source>
</evidence>
<comment type="caution">
    <text evidence="1">The sequence shown here is derived from an EMBL/GenBank/DDBJ whole genome shotgun (WGS) entry which is preliminary data.</text>
</comment>
<reference evidence="1" key="2">
    <citation type="submission" date="2022-01" db="EMBL/GenBank/DDBJ databases">
        <authorList>
            <person name="Yamashiro T."/>
            <person name="Shiraishi A."/>
            <person name="Satake H."/>
            <person name="Nakayama K."/>
        </authorList>
    </citation>
    <scope>NUCLEOTIDE SEQUENCE</scope>
</reference>
<proteinExistence type="predicted"/>
<keyword evidence="2" id="KW-1185">Reference proteome</keyword>
<organism evidence="1 2">
    <name type="scientific">Tanacetum coccineum</name>
    <dbReference type="NCBI Taxonomy" id="301880"/>
    <lineage>
        <taxon>Eukaryota</taxon>
        <taxon>Viridiplantae</taxon>
        <taxon>Streptophyta</taxon>
        <taxon>Embryophyta</taxon>
        <taxon>Tracheophyta</taxon>
        <taxon>Spermatophyta</taxon>
        <taxon>Magnoliopsida</taxon>
        <taxon>eudicotyledons</taxon>
        <taxon>Gunneridae</taxon>
        <taxon>Pentapetalae</taxon>
        <taxon>asterids</taxon>
        <taxon>campanulids</taxon>
        <taxon>Asterales</taxon>
        <taxon>Asteraceae</taxon>
        <taxon>Asteroideae</taxon>
        <taxon>Anthemideae</taxon>
        <taxon>Anthemidinae</taxon>
        <taxon>Tanacetum</taxon>
    </lineage>
</organism>